<feature type="compositionally biased region" description="Basic and acidic residues" evidence="2">
    <location>
        <begin position="533"/>
        <end position="544"/>
    </location>
</feature>
<dbReference type="PANTHER" id="PTHR48104:SF30">
    <property type="entry name" value="METACASPASE-1"/>
    <property type="match status" value="1"/>
</dbReference>
<evidence type="ECO:0000256" key="1">
    <source>
        <dbReference type="ARBA" id="ARBA00009005"/>
    </source>
</evidence>
<feature type="region of interest" description="Disordered" evidence="2">
    <location>
        <begin position="573"/>
        <end position="624"/>
    </location>
</feature>
<dbReference type="AlphaFoldDB" id="A0A7S3L5U9"/>
<dbReference type="InterPro" id="IPR050452">
    <property type="entry name" value="Metacaspase"/>
</dbReference>
<feature type="region of interest" description="Disordered" evidence="2">
    <location>
        <begin position="531"/>
        <end position="555"/>
    </location>
</feature>
<feature type="compositionally biased region" description="Basic and acidic residues" evidence="2">
    <location>
        <begin position="28"/>
        <end position="40"/>
    </location>
</feature>
<reference evidence="4" key="1">
    <citation type="submission" date="2021-01" db="EMBL/GenBank/DDBJ databases">
        <authorList>
            <person name="Corre E."/>
            <person name="Pelletier E."/>
            <person name="Niang G."/>
            <person name="Scheremetjew M."/>
            <person name="Finn R."/>
            <person name="Kale V."/>
            <person name="Holt S."/>
            <person name="Cochrane G."/>
            <person name="Meng A."/>
            <person name="Brown T."/>
            <person name="Cohen L."/>
        </authorList>
    </citation>
    <scope>NUCLEOTIDE SEQUENCE</scope>
    <source>
        <strain evidence="4">CCMP127</strain>
    </source>
</reference>
<sequence length="624" mass="69247">MGNADSKVAAEAPPESAVNKTKYSGENAVHEEKKETDNHVSSKSKRKAAARTPKQKGGRVHEGTCTVHTGVAEEQVHVNIAMADLMAYLQVVANNSNHLPLTRRDDPELDRTVSTLTSEDYARKSAAFIPADVRVIGGTFSRYGRVWDLPTTEEYNACDGAHEPGRSYGGACVNSMLKVLYDAANDTLDTTAQDAIVSSMFDDDDDDGTDDGFSTMGKSFKSGFSLDNGTLTATTLTWVELLRKMKAEMKEIEYAQMPKITTTRKIDLNKPFSLLPENFDPSKNKKRALLIGCNYKNIPGAELKASHDDVRSMKDYIVNVHGFSESGECMTVLLDDSEHKHPTFHNITEAFKTLSEQCQPGDAVFVQFSGHGGRILDSSSDEEAESYDEVIAPVDYQTSGLVRDTLIFKTLLAPMRYGVTLTVIIDTCDTGMLMELPYSWTTKKDRREGISKLAVNDDFSFVRFLKVVKTLYESSTFTQLGKTVGSVLNVKEEEDGVRDGGSYNRDYDEESERVRQESVFDAIAKACALSSKPSRDETDGESKGKNSVVKKRGKGRNDSLLEQVLNTCSVFTHPEGDDLTDEGNITLQNSTDNYSEYDTGKSSFDTFSDDEYEDRKRRPRSKRR</sequence>
<name>A0A7S3L5U9_9STRA</name>
<dbReference type="Pfam" id="PF00656">
    <property type="entry name" value="Peptidase_C14"/>
    <property type="match status" value="1"/>
</dbReference>
<feature type="compositionally biased region" description="Polar residues" evidence="2">
    <location>
        <begin position="583"/>
        <end position="606"/>
    </location>
</feature>
<dbReference type="GO" id="GO:0005737">
    <property type="term" value="C:cytoplasm"/>
    <property type="evidence" value="ECO:0007669"/>
    <property type="project" value="TreeGrafter"/>
</dbReference>
<dbReference type="Gene3D" id="3.40.50.12660">
    <property type="match status" value="2"/>
</dbReference>
<dbReference type="GO" id="GO:0004197">
    <property type="term" value="F:cysteine-type endopeptidase activity"/>
    <property type="evidence" value="ECO:0007669"/>
    <property type="project" value="InterPro"/>
</dbReference>
<evidence type="ECO:0000256" key="2">
    <source>
        <dbReference type="SAM" id="MobiDB-lite"/>
    </source>
</evidence>
<dbReference type="EMBL" id="HBIM01012615">
    <property type="protein sequence ID" value="CAE0413069.1"/>
    <property type="molecule type" value="Transcribed_RNA"/>
</dbReference>
<organism evidence="4">
    <name type="scientific">Amphora coffeiformis</name>
    <dbReference type="NCBI Taxonomy" id="265554"/>
    <lineage>
        <taxon>Eukaryota</taxon>
        <taxon>Sar</taxon>
        <taxon>Stramenopiles</taxon>
        <taxon>Ochrophyta</taxon>
        <taxon>Bacillariophyta</taxon>
        <taxon>Bacillariophyceae</taxon>
        <taxon>Bacillariophycidae</taxon>
        <taxon>Thalassiophysales</taxon>
        <taxon>Catenulaceae</taxon>
        <taxon>Amphora</taxon>
    </lineage>
</organism>
<evidence type="ECO:0000259" key="3">
    <source>
        <dbReference type="Pfam" id="PF00656"/>
    </source>
</evidence>
<dbReference type="PANTHER" id="PTHR48104">
    <property type="entry name" value="METACASPASE-4"/>
    <property type="match status" value="1"/>
</dbReference>
<accession>A0A7S3L5U9</accession>
<dbReference type="InterPro" id="IPR011600">
    <property type="entry name" value="Pept_C14_caspase"/>
</dbReference>
<evidence type="ECO:0000313" key="4">
    <source>
        <dbReference type="EMBL" id="CAE0413069.1"/>
    </source>
</evidence>
<comment type="similarity">
    <text evidence="1">Belongs to the peptidase C14B family.</text>
</comment>
<protein>
    <recommendedName>
        <fullName evidence="3">Peptidase C14 caspase domain-containing protein</fullName>
    </recommendedName>
</protein>
<gene>
    <name evidence="4" type="ORF">ACOF00016_LOCUS10327</name>
</gene>
<feature type="domain" description="Peptidase C14 caspase" evidence="3">
    <location>
        <begin position="285"/>
        <end position="459"/>
    </location>
</feature>
<proteinExistence type="inferred from homology"/>
<feature type="region of interest" description="Disordered" evidence="2">
    <location>
        <begin position="1"/>
        <end position="62"/>
    </location>
</feature>
<dbReference type="GO" id="GO:0006508">
    <property type="term" value="P:proteolysis"/>
    <property type="evidence" value="ECO:0007669"/>
    <property type="project" value="InterPro"/>
</dbReference>
<feature type="compositionally biased region" description="Basic residues" evidence="2">
    <location>
        <begin position="42"/>
        <end position="58"/>
    </location>
</feature>